<accession>A0AA88P7H7</accession>
<comment type="caution">
    <text evidence="1">The sequence shown here is derived from an EMBL/GenBank/DDBJ whole genome shotgun (WGS) entry which is preliminary data.</text>
</comment>
<keyword evidence="2" id="KW-1185">Reference proteome</keyword>
<dbReference type="EMBL" id="JAUYZG010000022">
    <property type="protein sequence ID" value="KAK2872274.1"/>
    <property type="molecule type" value="Genomic_DNA"/>
</dbReference>
<proteinExistence type="predicted"/>
<evidence type="ECO:0000313" key="1">
    <source>
        <dbReference type="EMBL" id="KAK2872274.1"/>
    </source>
</evidence>
<dbReference type="Proteomes" id="UP001187343">
    <property type="component" value="Unassembled WGS sequence"/>
</dbReference>
<dbReference type="AlphaFoldDB" id="A0AA88P7H7"/>
<gene>
    <name evidence="1" type="ORF">Q8A67_022171</name>
</gene>
<organism evidence="1 2">
    <name type="scientific">Cirrhinus molitorella</name>
    <name type="common">mud carp</name>
    <dbReference type="NCBI Taxonomy" id="172907"/>
    <lineage>
        <taxon>Eukaryota</taxon>
        <taxon>Metazoa</taxon>
        <taxon>Chordata</taxon>
        <taxon>Craniata</taxon>
        <taxon>Vertebrata</taxon>
        <taxon>Euteleostomi</taxon>
        <taxon>Actinopterygii</taxon>
        <taxon>Neopterygii</taxon>
        <taxon>Teleostei</taxon>
        <taxon>Ostariophysi</taxon>
        <taxon>Cypriniformes</taxon>
        <taxon>Cyprinidae</taxon>
        <taxon>Labeoninae</taxon>
        <taxon>Labeonini</taxon>
        <taxon>Cirrhinus</taxon>
    </lineage>
</organism>
<protein>
    <submittedName>
        <fullName evidence="1">Uncharacterized protein</fullName>
    </submittedName>
</protein>
<reference evidence="1" key="1">
    <citation type="submission" date="2023-08" db="EMBL/GenBank/DDBJ databases">
        <title>Chromosome-level Genome Assembly of mud carp (Cirrhinus molitorella).</title>
        <authorList>
            <person name="Liu H."/>
        </authorList>
    </citation>
    <scope>NUCLEOTIDE SEQUENCE</scope>
    <source>
        <strain evidence="1">Prfri</strain>
        <tissue evidence="1">Muscle</tissue>
    </source>
</reference>
<sequence length="79" mass="8812">MATEGWRPRVSGCCRYPSMPREAMTTTGRRGAAAMETKSVPNIVLVKEQMRVQALGMSEEPAHRYDLTWLTVMSAPNGR</sequence>
<evidence type="ECO:0000313" key="2">
    <source>
        <dbReference type="Proteomes" id="UP001187343"/>
    </source>
</evidence>
<name>A0AA88P7H7_9TELE</name>